<name>A0A645GJW1_9ZZZZ</name>
<dbReference type="EMBL" id="VSSQ01072681">
    <property type="protein sequence ID" value="MPN24003.1"/>
    <property type="molecule type" value="Genomic_DNA"/>
</dbReference>
<sequence length="121" mass="13501">MHDRADHLGAHAAHVHPREAQLFRAAGHHKAKHAADKVFFHRGTLAFAQDIQPPEGEEHVHLAAHCQRAVCNDERGNRFVEVTRKYDDAFVVATGNSACGLYLFFALLQHHVKALAVKIRA</sequence>
<proteinExistence type="predicted"/>
<dbReference type="AlphaFoldDB" id="A0A645GJW1"/>
<comment type="caution">
    <text evidence="1">The sequence shown here is derived from an EMBL/GenBank/DDBJ whole genome shotgun (WGS) entry which is preliminary data.</text>
</comment>
<reference evidence="1" key="1">
    <citation type="submission" date="2019-08" db="EMBL/GenBank/DDBJ databases">
        <authorList>
            <person name="Kucharzyk K."/>
            <person name="Murdoch R.W."/>
            <person name="Higgins S."/>
            <person name="Loffler F."/>
        </authorList>
    </citation>
    <scope>NUCLEOTIDE SEQUENCE</scope>
</reference>
<gene>
    <name evidence="1" type="ORF">SDC9_171396</name>
</gene>
<evidence type="ECO:0000313" key="1">
    <source>
        <dbReference type="EMBL" id="MPN24003.1"/>
    </source>
</evidence>
<organism evidence="1">
    <name type="scientific">bioreactor metagenome</name>
    <dbReference type="NCBI Taxonomy" id="1076179"/>
    <lineage>
        <taxon>unclassified sequences</taxon>
        <taxon>metagenomes</taxon>
        <taxon>ecological metagenomes</taxon>
    </lineage>
</organism>
<protein>
    <submittedName>
        <fullName evidence="1">Uncharacterized protein</fullName>
    </submittedName>
</protein>
<accession>A0A645GJW1</accession>